<protein>
    <submittedName>
        <fullName evidence="2">Uncharacterized protein</fullName>
    </submittedName>
</protein>
<sequence length="102" mass="11927">MDGESSEPVVGDRLRPDWTVAVPAMNPMREKAKDRNLNLKSDHQNYQLVDHWSFLGEDNEDFGCLMINFGERKSKDDWMTTERGRERDCREKDGRGERSHEA</sequence>
<gene>
    <name evidence="2" type="ORF">RchiOBHm_Chr3g0471551</name>
</gene>
<proteinExistence type="predicted"/>
<organism evidence="2 3">
    <name type="scientific">Rosa chinensis</name>
    <name type="common">China rose</name>
    <dbReference type="NCBI Taxonomy" id="74649"/>
    <lineage>
        <taxon>Eukaryota</taxon>
        <taxon>Viridiplantae</taxon>
        <taxon>Streptophyta</taxon>
        <taxon>Embryophyta</taxon>
        <taxon>Tracheophyta</taxon>
        <taxon>Spermatophyta</taxon>
        <taxon>Magnoliopsida</taxon>
        <taxon>eudicotyledons</taxon>
        <taxon>Gunneridae</taxon>
        <taxon>Pentapetalae</taxon>
        <taxon>rosids</taxon>
        <taxon>fabids</taxon>
        <taxon>Rosales</taxon>
        <taxon>Rosaceae</taxon>
        <taxon>Rosoideae</taxon>
        <taxon>Rosoideae incertae sedis</taxon>
        <taxon>Rosa</taxon>
    </lineage>
</organism>
<reference evidence="2 3" key="1">
    <citation type="journal article" date="2018" name="Nat. Genet.">
        <title>The Rosa genome provides new insights in the design of modern roses.</title>
        <authorList>
            <person name="Bendahmane M."/>
        </authorList>
    </citation>
    <scope>NUCLEOTIDE SEQUENCE [LARGE SCALE GENOMIC DNA]</scope>
    <source>
        <strain evidence="3">cv. Old Blush</strain>
    </source>
</reference>
<accession>A0A2P6RBB9</accession>
<dbReference type="AlphaFoldDB" id="A0A2P6RBB9"/>
<dbReference type="Proteomes" id="UP000238479">
    <property type="component" value="Chromosome 3"/>
</dbReference>
<keyword evidence="3" id="KW-1185">Reference proteome</keyword>
<dbReference type="Gramene" id="PRQ43729">
    <property type="protein sequence ID" value="PRQ43729"/>
    <property type="gene ID" value="RchiOBHm_Chr3g0471551"/>
</dbReference>
<feature type="region of interest" description="Disordered" evidence="1">
    <location>
        <begin position="78"/>
        <end position="102"/>
    </location>
</feature>
<evidence type="ECO:0000256" key="1">
    <source>
        <dbReference type="SAM" id="MobiDB-lite"/>
    </source>
</evidence>
<evidence type="ECO:0000313" key="2">
    <source>
        <dbReference type="EMBL" id="PRQ43729.1"/>
    </source>
</evidence>
<dbReference type="EMBL" id="PDCK01000041">
    <property type="protein sequence ID" value="PRQ43729.1"/>
    <property type="molecule type" value="Genomic_DNA"/>
</dbReference>
<comment type="caution">
    <text evidence="2">The sequence shown here is derived from an EMBL/GenBank/DDBJ whole genome shotgun (WGS) entry which is preliminary data.</text>
</comment>
<name>A0A2P6RBB9_ROSCH</name>
<evidence type="ECO:0000313" key="3">
    <source>
        <dbReference type="Proteomes" id="UP000238479"/>
    </source>
</evidence>